<evidence type="ECO:0000259" key="3">
    <source>
        <dbReference type="PROSITE" id="PS51135"/>
    </source>
</evidence>
<dbReference type="CDD" id="cd01615">
    <property type="entry name" value="CIDE_N"/>
    <property type="match status" value="1"/>
</dbReference>
<dbReference type="PROSITE" id="PS51135">
    <property type="entry name" value="CIDE_N"/>
    <property type="match status" value="1"/>
</dbReference>
<keyword evidence="1 2" id="KW-0053">Apoptosis</keyword>
<evidence type="ECO:0000256" key="1">
    <source>
        <dbReference type="ARBA" id="ARBA00022703"/>
    </source>
</evidence>
<dbReference type="Pfam" id="PF02017">
    <property type="entry name" value="CIDE-N"/>
    <property type="match status" value="1"/>
</dbReference>
<dbReference type="PANTHER" id="PTHR12306">
    <property type="entry name" value="CELL DEATH ACTIVATOR CIDE"/>
    <property type="match status" value="1"/>
</dbReference>
<evidence type="ECO:0000313" key="4">
    <source>
        <dbReference type="EMBL" id="KAG7488668.1"/>
    </source>
</evidence>
<dbReference type="EMBL" id="JAFDVH010000002">
    <property type="protein sequence ID" value="KAG7488668.1"/>
    <property type="molecule type" value="Genomic_DNA"/>
</dbReference>
<sequence>MEYAKNLVPSSVMRSVSSVGMSLTRKVLPLPQPRPFRVCTHNRCRRRGVTATSLSELLEKTASAFLLTCHFLTLVLEEDGTVVDTEAFFQSLPANTQFMVLEKGQIWTQSKVPGLPSFRRPRKSGIAKLTFDLYKMNPKDFIGCLTIHATLYEIYTLSYDIKCMRAKQILKSLLRCLIYVARVVGHILLCGSSYIMQYIGEDEY</sequence>
<dbReference type="PANTHER" id="PTHR12306:SF8">
    <property type="entry name" value="LIPID TRANSFERASE CIDEA"/>
    <property type="match status" value="1"/>
</dbReference>
<proteinExistence type="predicted"/>
<dbReference type="GO" id="GO:0042981">
    <property type="term" value="P:regulation of apoptotic process"/>
    <property type="evidence" value="ECO:0007669"/>
    <property type="project" value="TreeGrafter"/>
</dbReference>
<reference evidence="4" key="1">
    <citation type="submission" date="2021-01" db="EMBL/GenBank/DDBJ databases">
        <authorList>
            <person name="Zahm M."/>
            <person name="Roques C."/>
            <person name="Cabau C."/>
            <person name="Klopp C."/>
            <person name="Donnadieu C."/>
            <person name="Jouanno E."/>
            <person name="Lampietro C."/>
            <person name="Louis A."/>
            <person name="Herpin A."/>
            <person name="Echchiki A."/>
            <person name="Berthelot C."/>
            <person name="Parey E."/>
            <person name="Roest-Crollius H."/>
            <person name="Braasch I."/>
            <person name="Postlethwait J."/>
            <person name="Bobe J."/>
            <person name="Montfort J."/>
            <person name="Bouchez O."/>
            <person name="Begum T."/>
            <person name="Mejri S."/>
            <person name="Adams A."/>
            <person name="Chen W.-J."/>
            <person name="Guiguen Y."/>
        </authorList>
    </citation>
    <scope>NUCLEOTIDE SEQUENCE</scope>
    <source>
        <strain evidence="4">YG-15Mar2019-1</strain>
        <tissue evidence="4">Brain</tissue>
    </source>
</reference>
<organism evidence="4 5">
    <name type="scientific">Megalops atlanticus</name>
    <name type="common">Tarpon</name>
    <name type="synonym">Clupea gigantea</name>
    <dbReference type="NCBI Taxonomy" id="7932"/>
    <lineage>
        <taxon>Eukaryota</taxon>
        <taxon>Metazoa</taxon>
        <taxon>Chordata</taxon>
        <taxon>Craniata</taxon>
        <taxon>Vertebrata</taxon>
        <taxon>Euteleostomi</taxon>
        <taxon>Actinopterygii</taxon>
        <taxon>Neopterygii</taxon>
        <taxon>Teleostei</taxon>
        <taxon>Elopiformes</taxon>
        <taxon>Megalopidae</taxon>
        <taxon>Megalops</taxon>
    </lineage>
</organism>
<evidence type="ECO:0000256" key="2">
    <source>
        <dbReference type="PROSITE-ProRule" id="PRU00447"/>
    </source>
</evidence>
<dbReference type="SMART" id="SM00266">
    <property type="entry name" value="CAD"/>
    <property type="match status" value="1"/>
</dbReference>
<accession>A0A9D3QF28</accession>
<gene>
    <name evidence="4" type="ORF">MATL_G00037490</name>
</gene>
<dbReference type="OrthoDB" id="6475906at2759"/>
<feature type="domain" description="CIDE-N" evidence="3">
    <location>
        <begin position="32"/>
        <end position="109"/>
    </location>
</feature>
<dbReference type="InterPro" id="IPR003508">
    <property type="entry name" value="CIDE-N_dom"/>
</dbReference>
<comment type="caution">
    <text evidence="4">The sequence shown here is derived from an EMBL/GenBank/DDBJ whole genome shotgun (WGS) entry which is preliminary data.</text>
</comment>
<name>A0A9D3QF28_MEGAT</name>
<evidence type="ECO:0000313" key="5">
    <source>
        <dbReference type="Proteomes" id="UP001046870"/>
    </source>
</evidence>
<dbReference type="GO" id="GO:0006915">
    <property type="term" value="P:apoptotic process"/>
    <property type="evidence" value="ECO:0007669"/>
    <property type="project" value="UniProtKB-UniRule"/>
</dbReference>
<dbReference type="AlphaFoldDB" id="A0A9D3QF28"/>
<dbReference type="Proteomes" id="UP001046870">
    <property type="component" value="Chromosome 2"/>
</dbReference>
<protein>
    <recommendedName>
        <fullName evidence="3">CIDE-N domain-containing protein</fullName>
    </recommendedName>
</protein>
<dbReference type="SUPFAM" id="SSF54277">
    <property type="entry name" value="CAD &amp; PB1 domains"/>
    <property type="match status" value="1"/>
</dbReference>
<dbReference type="Gene3D" id="3.10.20.10">
    <property type="match status" value="1"/>
</dbReference>
<keyword evidence="5" id="KW-1185">Reference proteome</keyword>